<dbReference type="InterPro" id="IPR012046">
    <property type="entry name" value="LytTR_ABC"/>
</dbReference>
<dbReference type="Proteomes" id="UP000663970">
    <property type="component" value="Unassembled WGS sequence"/>
</dbReference>
<dbReference type="PANTHER" id="PTHR37299:SF1">
    <property type="entry name" value="STAGE 0 SPORULATION PROTEIN A HOMOLOG"/>
    <property type="match status" value="1"/>
</dbReference>
<dbReference type="EMBL" id="JAEKJY010000002">
    <property type="protein sequence ID" value="MBN8235162.1"/>
    <property type="molecule type" value="Genomic_DNA"/>
</dbReference>
<dbReference type="CDD" id="cd00267">
    <property type="entry name" value="ABC_ATPase"/>
    <property type="match status" value="1"/>
</dbReference>
<feature type="domain" description="HTH LytTR-type" evidence="2">
    <location>
        <begin position="224"/>
        <end position="330"/>
    </location>
</feature>
<evidence type="ECO:0000259" key="2">
    <source>
        <dbReference type="PROSITE" id="PS50930"/>
    </source>
</evidence>
<sequence length="331" mass="37972">MDGLTITKAEKSRGGTTIFSPFDLRIEPGQVVSVYVHTDLRHWLIDILNGDETLSGGCISFHGRPSPIPLGLLSLDAPLYERLKVKELFRFHRDLYHSSVSLESVLDWTRLSDLQHHQVKKLTFSEKKRVQLGCLILQDPPFFLMEEPDQNVDLETKQILMKILQRLKEEGKTVLILTSNLESAIMMGDHTHRLHQDGIHKVEKEHEESAEPETDGASVTFHKIPTKVQENMILFDPPEVDYIESIQGQSYVHIRGEAFQGMFTLNDLEARLKLFGFFRCHRSYIVNLQKVRKVITWTKNSYSLQLDNAEKTEVPLSKGKMAELKELLGLK</sequence>
<dbReference type="SMART" id="SM00850">
    <property type="entry name" value="LytTR"/>
    <property type="match status" value="1"/>
</dbReference>
<dbReference type="SUPFAM" id="SSF52540">
    <property type="entry name" value="P-loop containing nucleoside triphosphate hydrolases"/>
    <property type="match status" value="1"/>
</dbReference>
<proteinExistence type="predicted"/>
<dbReference type="RefSeq" id="WP_206933282.1">
    <property type="nucleotide sequence ID" value="NZ_JAEKJY010000002.1"/>
</dbReference>
<feature type="domain" description="ABC transporter" evidence="1">
    <location>
        <begin position="1"/>
        <end position="221"/>
    </location>
</feature>
<gene>
    <name evidence="3" type="ORF">JF544_07855</name>
</gene>
<comment type="caution">
    <text evidence="3">The sequence shown here is derived from an EMBL/GenBank/DDBJ whole genome shotgun (WGS) entry which is preliminary data.</text>
</comment>
<dbReference type="PIRSF" id="PIRSF036612">
    <property type="entry name" value="ABC_ATP_LytTR"/>
    <property type="match status" value="1"/>
</dbReference>
<protein>
    <submittedName>
        <fullName evidence="3">LytTR family transcriptional regulator DNA-binding domain-containing protein</fullName>
    </submittedName>
</protein>
<reference evidence="3 4" key="1">
    <citation type="submission" date="2020-12" db="EMBL/GenBank/DDBJ databases">
        <title>Oil enriched cultivation method for isolating marine PHA-producing bacteria.</title>
        <authorList>
            <person name="Zheng W."/>
            <person name="Yu S."/>
            <person name="Huang Y."/>
        </authorList>
    </citation>
    <scope>NUCLEOTIDE SEQUENCE [LARGE SCALE GENOMIC DNA]</scope>
    <source>
        <strain evidence="3 4">SY-2-6</strain>
    </source>
</reference>
<evidence type="ECO:0000313" key="4">
    <source>
        <dbReference type="Proteomes" id="UP000663970"/>
    </source>
</evidence>
<organism evidence="3 4">
    <name type="scientific">Halobacillus kuroshimensis</name>
    <dbReference type="NCBI Taxonomy" id="302481"/>
    <lineage>
        <taxon>Bacteria</taxon>
        <taxon>Bacillati</taxon>
        <taxon>Bacillota</taxon>
        <taxon>Bacilli</taxon>
        <taxon>Bacillales</taxon>
        <taxon>Bacillaceae</taxon>
        <taxon>Halobacillus</taxon>
    </lineage>
</organism>
<dbReference type="Gene3D" id="2.40.50.1020">
    <property type="entry name" value="LytTr DNA-binding domain"/>
    <property type="match status" value="1"/>
</dbReference>
<dbReference type="InterPro" id="IPR027417">
    <property type="entry name" value="P-loop_NTPase"/>
</dbReference>
<dbReference type="PROSITE" id="PS50893">
    <property type="entry name" value="ABC_TRANSPORTER_2"/>
    <property type="match status" value="1"/>
</dbReference>
<dbReference type="InterPro" id="IPR003439">
    <property type="entry name" value="ABC_transporter-like_ATP-bd"/>
</dbReference>
<dbReference type="Gene3D" id="3.40.50.300">
    <property type="entry name" value="P-loop containing nucleotide triphosphate hydrolases"/>
    <property type="match status" value="1"/>
</dbReference>
<evidence type="ECO:0000259" key="1">
    <source>
        <dbReference type="PROSITE" id="PS50893"/>
    </source>
</evidence>
<dbReference type="GO" id="GO:0003677">
    <property type="term" value="F:DNA binding"/>
    <property type="evidence" value="ECO:0007669"/>
    <property type="project" value="UniProtKB-KW"/>
</dbReference>
<evidence type="ECO:0000313" key="3">
    <source>
        <dbReference type="EMBL" id="MBN8235162.1"/>
    </source>
</evidence>
<name>A0ABS3DUX9_9BACI</name>
<accession>A0ABS3DUX9</accession>
<keyword evidence="3" id="KW-0238">DNA-binding</keyword>
<keyword evidence="4" id="KW-1185">Reference proteome</keyword>
<dbReference type="Pfam" id="PF04397">
    <property type="entry name" value="LytTR"/>
    <property type="match status" value="1"/>
</dbReference>
<dbReference type="PANTHER" id="PTHR37299">
    <property type="entry name" value="TRANSCRIPTIONAL REGULATOR-RELATED"/>
    <property type="match status" value="1"/>
</dbReference>
<dbReference type="PROSITE" id="PS50930">
    <property type="entry name" value="HTH_LYTTR"/>
    <property type="match status" value="1"/>
</dbReference>
<dbReference type="InterPro" id="IPR007492">
    <property type="entry name" value="LytTR_DNA-bd_dom"/>
</dbReference>
<dbReference type="InterPro" id="IPR046947">
    <property type="entry name" value="LytR-like"/>
</dbReference>